<gene>
    <name evidence="3" type="ORF">E2636_00390</name>
</gene>
<dbReference type="GO" id="GO:0046872">
    <property type="term" value="F:metal ion binding"/>
    <property type="evidence" value="ECO:0007669"/>
    <property type="project" value="UniProtKB-KW"/>
</dbReference>
<dbReference type="InterPro" id="IPR036890">
    <property type="entry name" value="HATPase_C_sf"/>
</dbReference>
<evidence type="ECO:0000313" key="4">
    <source>
        <dbReference type="Proteomes" id="UP000294292"/>
    </source>
</evidence>
<reference evidence="3 4" key="1">
    <citation type="submission" date="2019-03" db="EMBL/GenBank/DDBJ databases">
        <title>Complete genome sequence of Paenisporosarcina antarctica CGMCC 1.6503T.</title>
        <authorList>
            <person name="Rong J.-C."/>
            <person name="Chi N.-Y."/>
            <person name="Zhang Q.-F."/>
        </authorList>
    </citation>
    <scope>NUCLEOTIDE SEQUENCE [LARGE SCALE GENOMIC DNA]</scope>
    <source>
        <strain evidence="3 4">CGMCC 1.6503</strain>
    </source>
</reference>
<name>A0A4P6ZUR3_9BACL</name>
<protein>
    <submittedName>
        <fullName evidence="3">ATP-binding protein</fullName>
    </submittedName>
</protein>
<evidence type="ECO:0000313" key="3">
    <source>
        <dbReference type="EMBL" id="QBP39709.1"/>
    </source>
</evidence>
<dbReference type="OrthoDB" id="9813438at2"/>
<dbReference type="SUPFAM" id="SSF55874">
    <property type="entry name" value="ATPase domain of HSP90 chaperone/DNA topoisomerase II/histidine kinase"/>
    <property type="match status" value="1"/>
</dbReference>
<proteinExistence type="predicted"/>
<keyword evidence="3" id="KW-0547">Nucleotide-binding</keyword>
<dbReference type="Proteomes" id="UP000294292">
    <property type="component" value="Chromosome"/>
</dbReference>
<dbReference type="KEGG" id="panc:E2636_00390"/>
<organism evidence="3 4">
    <name type="scientific">Paenisporosarcina antarctica</name>
    <dbReference type="NCBI Taxonomy" id="417367"/>
    <lineage>
        <taxon>Bacteria</taxon>
        <taxon>Bacillati</taxon>
        <taxon>Bacillota</taxon>
        <taxon>Bacilli</taxon>
        <taxon>Bacillales</taxon>
        <taxon>Caryophanaceae</taxon>
        <taxon>Paenisporosarcina</taxon>
    </lineage>
</organism>
<sequence>MYTILTQPSAAPVIQSLRNIGYKAQTAIADIVDNGIDAEATDIHITFKYDNGNGYIKIQDNGKGMTDKELQIAMTIGSKDPREERKQHELGRFGMGLKTGSFSLGQRLSVLTKIDGVISERCWDLEYVSTHNEWYLFKEIPSEVKWKMGTIDSDNGTIVFIDKLDRFCGYGTEKIIQLSSYYAKVARIRKFLEMVFQVKLDNGLNIYINDNFLDSWDPFLCEHPKTLEGETQIIKVNRKRVKITPYVLPHPSTFNETEYKIAGGIKGWRDQQGFYIYREGRLVNFGDWFGLFTKDSFSELVRIKIDFTNNADDDWKIDIKKSSVSIPEDAKENLKAIGKYYRQVSKEIMLYRAKPSRTQSKMKGSLHTWELANDEADSPYLLNRNHSILTNILKDIDEDMRRKFNLYLKLVELGSPNNLLHSSSLVKKEKQVQEVDEKIKYYIIELSKTLIDSNEIIILEEIVDAISLFPGFESVERTTIKNILEKDVLVNER</sequence>
<dbReference type="RefSeq" id="WP_134208008.1">
    <property type="nucleotide sequence ID" value="NZ_CP038015.1"/>
</dbReference>
<keyword evidence="1" id="KW-0479">Metal-binding</keyword>
<dbReference type="EMBL" id="CP038015">
    <property type="protein sequence ID" value="QBP39709.1"/>
    <property type="molecule type" value="Genomic_DNA"/>
</dbReference>
<dbReference type="Gene3D" id="3.30.565.10">
    <property type="entry name" value="Histidine kinase-like ATPase, C-terminal domain"/>
    <property type="match status" value="1"/>
</dbReference>
<dbReference type="GO" id="GO:0005524">
    <property type="term" value="F:ATP binding"/>
    <property type="evidence" value="ECO:0007669"/>
    <property type="project" value="UniProtKB-KW"/>
</dbReference>
<evidence type="ECO:0000256" key="1">
    <source>
        <dbReference type="ARBA" id="ARBA00022723"/>
    </source>
</evidence>
<dbReference type="PANTHER" id="PTHR23337:SF3">
    <property type="entry name" value="MORC FAMILY CW-TYPE ZINC FINGER 2"/>
    <property type="match status" value="1"/>
</dbReference>
<evidence type="ECO:0000256" key="2">
    <source>
        <dbReference type="ARBA" id="ARBA00023054"/>
    </source>
</evidence>
<dbReference type="Pfam" id="PF13589">
    <property type="entry name" value="HATPase_c_3"/>
    <property type="match status" value="1"/>
</dbReference>
<dbReference type="AlphaFoldDB" id="A0A4P6ZUR3"/>
<keyword evidence="4" id="KW-1185">Reference proteome</keyword>
<dbReference type="PANTHER" id="PTHR23337">
    <property type="entry name" value="ZINC FINGER CW-TYPE COILED-COIL DOMAIN PROTEIN 1"/>
    <property type="match status" value="1"/>
</dbReference>
<accession>A0A4P6ZUR3</accession>
<keyword evidence="3" id="KW-0067">ATP-binding</keyword>
<keyword evidence="2" id="KW-0175">Coiled coil</keyword>